<evidence type="ECO:0000256" key="8">
    <source>
        <dbReference type="ARBA" id="ARBA00023136"/>
    </source>
</evidence>
<feature type="transmembrane region" description="Helical" evidence="10">
    <location>
        <begin position="121"/>
        <end position="144"/>
    </location>
</feature>
<dbReference type="GO" id="GO:0015385">
    <property type="term" value="F:sodium:proton antiporter activity"/>
    <property type="evidence" value="ECO:0007669"/>
    <property type="project" value="InterPro"/>
</dbReference>
<keyword evidence="3" id="KW-1003">Cell membrane</keyword>
<keyword evidence="13" id="KW-1185">Reference proteome</keyword>
<feature type="domain" description="Cation/H+ exchanger transmembrane" evidence="11">
    <location>
        <begin position="17"/>
        <end position="400"/>
    </location>
</feature>
<feature type="transmembrane region" description="Helical" evidence="10">
    <location>
        <begin position="198"/>
        <end position="218"/>
    </location>
</feature>
<name>A0A365L5Y1_9BACL</name>
<evidence type="ECO:0000256" key="5">
    <source>
        <dbReference type="ARBA" id="ARBA00022989"/>
    </source>
</evidence>
<dbReference type="Pfam" id="PF00999">
    <property type="entry name" value="Na_H_Exchanger"/>
    <property type="match status" value="1"/>
</dbReference>
<dbReference type="GO" id="GO:0051453">
    <property type="term" value="P:regulation of intracellular pH"/>
    <property type="evidence" value="ECO:0007669"/>
    <property type="project" value="TreeGrafter"/>
</dbReference>
<dbReference type="Proteomes" id="UP000251002">
    <property type="component" value="Unassembled WGS sequence"/>
</dbReference>
<feature type="transmembrane region" description="Helical" evidence="10">
    <location>
        <begin position="348"/>
        <end position="370"/>
    </location>
</feature>
<keyword evidence="9" id="KW-0739">Sodium transport</keyword>
<dbReference type="RefSeq" id="WP_112221250.1">
    <property type="nucleotide sequence ID" value="NZ_CP196859.1"/>
</dbReference>
<dbReference type="AlphaFoldDB" id="A0A365L5Y1"/>
<dbReference type="GO" id="GO:0005886">
    <property type="term" value="C:plasma membrane"/>
    <property type="evidence" value="ECO:0007669"/>
    <property type="project" value="UniProtKB-SubCell"/>
</dbReference>
<feature type="transmembrane region" description="Helical" evidence="10">
    <location>
        <begin position="284"/>
        <end position="304"/>
    </location>
</feature>
<evidence type="ECO:0000256" key="9">
    <source>
        <dbReference type="ARBA" id="ARBA00023201"/>
    </source>
</evidence>
<accession>A0A365L5Y1</accession>
<dbReference type="GO" id="GO:0098719">
    <property type="term" value="P:sodium ion import across plasma membrane"/>
    <property type="evidence" value="ECO:0007669"/>
    <property type="project" value="TreeGrafter"/>
</dbReference>
<keyword evidence="7" id="KW-0406">Ion transport</keyword>
<comment type="subcellular location">
    <subcellularLocation>
        <location evidence="1">Cell membrane</location>
        <topology evidence="1">Multi-pass membrane protein</topology>
    </subcellularLocation>
</comment>
<feature type="transmembrane region" description="Helical" evidence="10">
    <location>
        <begin position="96"/>
        <end position="115"/>
    </location>
</feature>
<dbReference type="InterPro" id="IPR006153">
    <property type="entry name" value="Cation/H_exchanger_TM"/>
</dbReference>
<feature type="transmembrane region" description="Helical" evidence="10">
    <location>
        <begin position="34"/>
        <end position="53"/>
    </location>
</feature>
<dbReference type="InterPro" id="IPR018422">
    <property type="entry name" value="Cation/H_exchanger_CPA1"/>
</dbReference>
<comment type="caution">
    <text evidence="12">The sequence shown here is derived from an EMBL/GenBank/DDBJ whole genome shotgun (WGS) entry which is preliminary data.</text>
</comment>
<dbReference type="PANTHER" id="PTHR10110:SF86">
    <property type="entry name" value="SODIUM_HYDROGEN EXCHANGER 7"/>
    <property type="match status" value="1"/>
</dbReference>
<gene>
    <name evidence="12" type="ORF">DP120_00590</name>
</gene>
<dbReference type="GO" id="GO:0015386">
    <property type="term" value="F:potassium:proton antiporter activity"/>
    <property type="evidence" value="ECO:0007669"/>
    <property type="project" value="TreeGrafter"/>
</dbReference>
<evidence type="ECO:0000256" key="6">
    <source>
        <dbReference type="ARBA" id="ARBA00023053"/>
    </source>
</evidence>
<dbReference type="EMBL" id="QLZR01000001">
    <property type="protein sequence ID" value="RAZ80822.1"/>
    <property type="molecule type" value="Genomic_DNA"/>
</dbReference>
<evidence type="ECO:0000259" key="11">
    <source>
        <dbReference type="Pfam" id="PF00999"/>
    </source>
</evidence>
<keyword evidence="4 10" id="KW-0812">Transmembrane</keyword>
<feature type="transmembrane region" description="Helical" evidence="10">
    <location>
        <begin position="376"/>
        <end position="399"/>
    </location>
</feature>
<proteinExistence type="predicted"/>
<feature type="transmembrane region" description="Helical" evidence="10">
    <location>
        <begin position="252"/>
        <end position="272"/>
    </location>
</feature>
<evidence type="ECO:0000256" key="7">
    <source>
        <dbReference type="ARBA" id="ARBA00023065"/>
    </source>
</evidence>
<feature type="transmembrane region" description="Helical" evidence="10">
    <location>
        <begin position="316"/>
        <end position="336"/>
    </location>
</feature>
<protein>
    <submittedName>
        <fullName evidence="12">Sodium:proton antiporter</fullName>
    </submittedName>
</protein>
<keyword evidence="5 10" id="KW-1133">Transmembrane helix</keyword>
<evidence type="ECO:0000313" key="12">
    <source>
        <dbReference type="EMBL" id="RAZ80822.1"/>
    </source>
</evidence>
<evidence type="ECO:0000256" key="2">
    <source>
        <dbReference type="ARBA" id="ARBA00022448"/>
    </source>
</evidence>
<keyword evidence="2" id="KW-0813">Transport</keyword>
<feature type="transmembrane region" description="Helical" evidence="10">
    <location>
        <begin position="65"/>
        <end position="84"/>
    </location>
</feature>
<evidence type="ECO:0000256" key="1">
    <source>
        <dbReference type="ARBA" id="ARBA00004651"/>
    </source>
</evidence>
<feature type="transmembrane region" description="Helical" evidence="10">
    <location>
        <begin position="165"/>
        <end position="186"/>
    </location>
</feature>
<keyword evidence="8 10" id="KW-0472">Membrane</keyword>
<evidence type="ECO:0000256" key="3">
    <source>
        <dbReference type="ARBA" id="ARBA00022475"/>
    </source>
</evidence>
<dbReference type="Gene3D" id="6.10.140.1330">
    <property type="match status" value="1"/>
</dbReference>
<feature type="transmembrane region" description="Helical" evidence="10">
    <location>
        <begin position="7"/>
        <end position="25"/>
    </location>
</feature>
<evidence type="ECO:0000313" key="13">
    <source>
        <dbReference type="Proteomes" id="UP000251002"/>
    </source>
</evidence>
<evidence type="ECO:0000256" key="4">
    <source>
        <dbReference type="ARBA" id="ARBA00022692"/>
    </source>
</evidence>
<sequence length="414" mass="45108">MHEFNEVFIQILLLLAIAIAVVGVAKKINQPDTIALVLVGLLLGVINLPFPLIDHAEEFITQSEVFQVIIISLFLPILLGDATLKLPFHHLYQQKNTVIGMALGGTFLSFIIIGFSAHYLIGMPIAVAFTFAALMSATDPISVLSIFKSAGVSQKLSTIMEGESLFNDGIAIVLFQISSIYLLTYIEMGWAGVGSGVWMFMRFAVGGVLVGVILGFIFSQIIRFYDDYPFEIAISALLFFGSYFIAEHLHVSGVIAVVAGGFVFGDYGGRIGMSATTERNINSFWDVITLIANSLIFLIVGLEIRNIDFAGQWNIILYAILIVIGARIIAIFLSTMPAKSLSRKERILVNWGGLKGSLSIALALSLPASFEGRETILLLTFSVVLFSLIVQGLTIKPLIAKLGLNQKEQDKEAH</sequence>
<evidence type="ECO:0000256" key="10">
    <source>
        <dbReference type="SAM" id="Phobius"/>
    </source>
</evidence>
<reference evidence="12 13" key="1">
    <citation type="submission" date="2018-06" db="EMBL/GenBank/DDBJ databases">
        <title>The draft genome sequences of strains SCU63 and S1.</title>
        <authorList>
            <person name="Gan L."/>
        </authorList>
    </citation>
    <scope>NUCLEOTIDE SEQUENCE [LARGE SCALE GENOMIC DNA]</scope>
    <source>
        <strain evidence="12 13">SCU63</strain>
    </source>
</reference>
<dbReference type="PANTHER" id="PTHR10110">
    <property type="entry name" value="SODIUM/HYDROGEN EXCHANGER"/>
    <property type="match status" value="1"/>
</dbReference>
<keyword evidence="6" id="KW-0915">Sodium</keyword>
<organism evidence="12 13">
    <name type="scientific">Planococcus halotolerans</name>
    <dbReference type="NCBI Taxonomy" id="2233542"/>
    <lineage>
        <taxon>Bacteria</taxon>
        <taxon>Bacillati</taxon>
        <taxon>Bacillota</taxon>
        <taxon>Bacilli</taxon>
        <taxon>Bacillales</taxon>
        <taxon>Caryophanaceae</taxon>
        <taxon>Planococcus</taxon>
    </lineage>
</organism>